<comment type="caution">
    <text evidence="1">The sequence shown here is derived from an EMBL/GenBank/DDBJ whole genome shotgun (WGS) entry which is preliminary data.</text>
</comment>
<name>A0ACB9H9B1_CICIN</name>
<dbReference type="EMBL" id="CM042009">
    <property type="protein sequence ID" value="KAI3791750.1"/>
    <property type="molecule type" value="Genomic_DNA"/>
</dbReference>
<accession>A0ACB9H9B1</accession>
<evidence type="ECO:0000313" key="2">
    <source>
        <dbReference type="Proteomes" id="UP001055811"/>
    </source>
</evidence>
<keyword evidence="2" id="KW-1185">Reference proteome</keyword>
<reference evidence="1 2" key="2">
    <citation type="journal article" date="2022" name="Mol. Ecol. Resour.">
        <title>The genomes of chicory, endive, great burdock and yacon provide insights into Asteraceae paleo-polyploidization history and plant inulin production.</title>
        <authorList>
            <person name="Fan W."/>
            <person name="Wang S."/>
            <person name="Wang H."/>
            <person name="Wang A."/>
            <person name="Jiang F."/>
            <person name="Liu H."/>
            <person name="Zhao H."/>
            <person name="Xu D."/>
            <person name="Zhang Y."/>
        </authorList>
    </citation>
    <scope>NUCLEOTIDE SEQUENCE [LARGE SCALE GENOMIC DNA]</scope>
    <source>
        <strain evidence="2">cv. Punajuju</strain>
        <tissue evidence="1">Leaves</tissue>
    </source>
</reference>
<proteinExistence type="predicted"/>
<dbReference type="Proteomes" id="UP001055811">
    <property type="component" value="Linkage Group LG01"/>
</dbReference>
<evidence type="ECO:0000313" key="1">
    <source>
        <dbReference type="EMBL" id="KAI3791750.1"/>
    </source>
</evidence>
<protein>
    <submittedName>
        <fullName evidence="1">Uncharacterized protein</fullName>
    </submittedName>
</protein>
<organism evidence="1 2">
    <name type="scientific">Cichorium intybus</name>
    <name type="common">Chicory</name>
    <dbReference type="NCBI Taxonomy" id="13427"/>
    <lineage>
        <taxon>Eukaryota</taxon>
        <taxon>Viridiplantae</taxon>
        <taxon>Streptophyta</taxon>
        <taxon>Embryophyta</taxon>
        <taxon>Tracheophyta</taxon>
        <taxon>Spermatophyta</taxon>
        <taxon>Magnoliopsida</taxon>
        <taxon>eudicotyledons</taxon>
        <taxon>Gunneridae</taxon>
        <taxon>Pentapetalae</taxon>
        <taxon>asterids</taxon>
        <taxon>campanulids</taxon>
        <taxon>Asterales</taxon>
        <taxon>Asteraceae</taxon>
        <taxon>Cichorioideae</taxon>
        <taxon>Cichorieae</taxon>
        <taxon>Cichoriinae</taxon>
        <taxon>Cichorium</taxon>
    </lineage>
</organism>
<sequence length="73" mass="8678">MTGNSPRRRKNSKRNRKISLRQLHRTLASLEQDFTLPSHMTIFEVDTDRFEEHPSALQGGGDGGGWWRQRRWW</sequence>
<gene>
    <name evidence="1" type="ORF">L2E82_05612</name>
</gene>
<reference evidence="2" key="1">
    <citation type="journal article" date="2022" name="Mol. Ecol. Resour.">
        <title>The genomes of chicory, endive, great burdock and yacon provide insights into Asteraceae palaeo-polyploidization history and plant inulin production.</title>
        <authorList>
            <person name="Fan W."/>
            <person name="Wang S."/>
            <person name="Wang H."/>
            <person name="Wang A."/>
            <person name="Jiang F."/>
            <person name="Liu H."/>
            <person name="Zhao H."/>
            <person name="Xu D."/>
            <person name="Zhang Y."/>
        </authorList>
    </citation>
    <scope>NUCLEOTIDE SEQUENCE [LARGE SCALE GENOMIC DNA]</scope>
    <source>
        <strain evidence="2">cv. Punajuju</strain>
    </source>
</reference>